<dbReference type="EC" id="1.8.4.11" evidence="4"/>
<dbReference type="AlphaFoldDB" id="A0A4Q0NPR0"/>
<dbReference type="EMBL" id="QOVI01000007">
    <property type="protein sequence ID" value="RXG12377.1"/>
    <property type="molecule type" value="Genomic_DNA"/>
</dbReference>
<name>A0A4Q0NPR0_9FLAO</name>
<evidence type="ECO:0000313" key="7">
    <source>
        <dbReference type="Proteomes" id="UP000289821"/>
    </source>
</evidence>
<protein>
    <recommendedName>
        <fullName evidence="4">Peptide methionine sulfoxide reductase MsrA</fullName>
        <shortName evidence="4">Protein-methionine-S-oxide reductase</shortName>
        <ecNumber evidence="4">1.8.4.11</ecNumber>
    </recommendedName>
    <alternativeName>
        <fullName evidence="4">Peptide-methionine (S)-S-oxide reductase</fullName>
        <shortName evidence="4">Peptide Met(O) reductase</shortName>
    </alternativeName>
</protein>
<reference evidence="6 7" key="1">
    <citation type="submission" date="2018-07" db="EMBL/GenBank/DDBJ databases">
        <title>Leeuwenhoekiella genomics.</title>
        <authorList>
            <person name="Tahon G."/>
            <person name="Willems A."/>
        </authorList>
    </citation>
    <scope>NUCLEOTIDE SEQUENCE [LARGE SCALE GENOMIC DNA]</scope>
    <source>
        <strain evidence="6 7">R-50232</strain>
    </source>
</reference>
<evidence type="ECO:0000256" key="1">
    <source>
        <dbReference type="ARBA" id="ARBA00023002"/>
    </source>
</evidence>
<evidence type="ECO:0000256" key="2">
    <source>
        <dbReference type="ARBA" id="ARBA00047806"/>
    </source>
</evidence>
<dbReference type="InterPro" id="IPR036509">
    <property type="entry name" value="Met_Sox_Rdtase_MsrA_sf"/>
</dbReference>
<dbReference type="GO" id="GO:0033744">
    <property type="term" value="F:L-methionine:thioredoxin-disulfide S-oxidoreductase activity"/>
    <property type="evidence" value="ECO:0007669"/>
    <property type="project" value="RHEA"/>
</dbReference>
<evidence type="ECO:0000313" key="6">
    <source>
        <dbReference type="EMBL" id="RXG12377.1"/>
    </source>
</evidence>
<organism evidence="6 7">
    <name type="scientific">Leeuwenhoekiella aestuarii</name>
    <dbReference type="NCBI Taxonomy" id="2249426"/>
    <lineage>
        <taxon>Bacteria</taxon>
        <taxon>Pseudomonadati</taxon>
        <taxon>Bacteroidota</taxon>
        <taxon>Flavobacteriia</taxon>
        <taxon>Flavobacteriales</taxon>
        <taxon>Flavobacteriaceae</taxon>
        <taxon>Leeuwenhoekiella</taxon>
    </lineage>
</organism>
<comment type="similarity">
    <text evidence="4">Belongs to the MsrA Met sulfoxide reductase family.</text>
</comment>
<dbReference type="PANTHER" id="PTHR43774:SF1">
    <property type="entry name" value="PEPTIDE METHIONINE SULFOXIDE REDUCTASE MSRA 2"/>
    <property type="match status" value="1"/>
</dbReference>
<keyword evidence="7" id="KW-1185">Reference proteome</keyword>
<accession>A0A4Q0NPR0</accession>
<proteinExistence type="inferred from homology"/>
<comment type="caution">
    <text evidence="6">The sequence shown here is derived from an EMBL/GenBank/DDBJ whole genome shotgun (WGS) entry which is preliminary data.</text>
</comment>
<dbReference type="RefSeq" id="WP_128762521.1">
    <property type="nucleotide sequence ID" value="NZ_QOVI01000007.1"/>
</dbReference>
<dbReference type="Pfam" id="PF01625">
    <property type="entry name" value="PMSR"/>
    <property type="match status" value="1"/>
</dbReference>
<dbReference type="NCBIfam" id="TIGR00401">
    <property type="entry name" value="msrA"/>
    <property type="match status" value="1"/>
</dbReference>
<dbReference type="HAMAP" id="MF_01401">
    <property type="entry name" value="MsrA"/>
    <property type="match status" value="1"/>
</dbReference>
<evidence type="ECO:0000256" key="4">
    <source>
        <dbReference type="HAMAP-Rule" id="MF_01401"/>
    </source>
</evidence>
<dbReference type="GO" id="GO:0008113">
    <property type="term" value="F:peptide-methionine (S)-S-oxide reductase activity"/>
    <property type="evidence" value="ECO:0007669"/>
    <property type="project" value="UniProtKB-UniRule"/>
</dbReference>
<dbReference type="PANTHER" id="PTHR43774">
    <property type="entry name" value="PEPTIDE METHIONINE SULFOXIDE REDUCTASE"/>
    <property type="match status" value="1"/>
</dbReference>
<dbReference type="SUPFAM" id="SSF55068">
    <property type="entry name" value="Peptide methionine sulfoxide reductase"/>
    <property type="match status" value="1"/>
</dbReference>
<feature type="domain" description="Peptide methionine sulphoxide reductase MsrA" evidence="5">
    <location>
        <begin position="46"/>
        <end position="195"/>
    </location>
</feature>
<comment type="function">
    <text evidence="4">Has an important function as a repair enzyme for proteins that have been inactivated by oxidation. Catalyzes the reversible oxidation-reduction of methionine sulfoxide in proteins to methionine.</text>
</comment>
<comment type="catalytic activity">
    <reaction evidence="2 4">
        <text>L-methionyl-[protein] + [thioredoxin]-disulfide + H2O = L-methionyl-(S)-S-oxide-[protein] + [thioredoxin]-dithiol</text>
        <dbReference type="Rhea" id="RHEA:14217"/>
        <dbReference type="Rhea" id="RHEA-COMP:10698"/>
        <dbReference type="Rhea" id="RHEA-COMP:10700"/>
        <dbReference type="Rhea" id="RHEA-COMP:12313"/>
        <dbReference type="Rhea" id="RHEA-COMP:12315"/>
        <dbReference type="ChEBI" id="CHEBI:15377"/>
        <dbReference type="ChEBI" id="CHEBI:16044"/>
        <dbReference type="ChEBI" id="CHEBI:29950"/>
        <dbReference type="ChEBI" id="CHEBI:44120"/>
        <dbReference type="ChEBI" id="CHEBI:50058"/>
        <dbReference type="EC" id="1.8.4.11"/>
    </reaction>
</comment>
<keyword evidence="1 4" id="KW-0560">Oxidoreductase</keyword>
<evidence type="ECO:0000259" key="5">
    <source>
        <dbReference type="Pfam" id="PF01625"/>
    </source>
</evidence>
<sequence length="214" mass="24361">MRLCSLLMLTLFIATSCKNPGPSAEDQRMAQLEPVQTEAVDGYERAYFASGCFWCVEAVFESVKGVKEAVSGYSGGTQSNPTYKQVSYGQTNHAEAVEVFYDPKVVSFRNLVLVFFGSQDPTTLNRQGPDRGRQYRSIAFYQNDDQKKIIEDSITELNDTVYDGAIVTQVLPFQKFWEAEGYHQNYEKNHPNDPYIQGVSLPRLNRFKNNFQNF</sequence>
<dbReference type="InterPro" id="IPR002569">
    <property type="entry name" value="Met_Sox_Rdtase_MsrA_dom"/>
</dbReference>
<gene>
    <name evidence="4" type="primary">msrA</name>
    <name evidence="6" type="ORF">DSM04_107148</name>
</gene>
<dbReference type="PROSITE" id="PS51257">
    <property type="entry name" value="PROKAR_LIPOPROTEIN"/>
    <property type="match status" value="1"/>
</dbReference>
<evidence type="ECO:0000256" key="3">
    <source>
        <dbReference type="ARBA" id="ARBA00048782"/>
    </source>
</evidence>
<dbReference type="Gene3D" id="3.30.1060.10">
    <property type="entry name" value="Peptide methionine sulphoxide reductase MsrA"/>
    <property type="match status" value="1"/>
</dbReference>
<dbReference type="Proteomes" id="UP000289821">
    <property type="component" value="Unassembled WGS sequence"/>
</dbReference>
<comment type="catalytic activity">
    <reaction evidence="3 4">
        <text>[thioredoxin]-disulfide + L-methionine + H2O = L-methionine (S)-S-oxide + [thioredoxin]-dithiol</text>
        <dbReference type="Rhea" id="RHEA:19993"/>
        <dbReference type="Rhea" id="RHEA-COMP:10698"/>
        <dbReference type="Rhea" id="RHEA-COMP:10700"/>
        <dbReference type="ChEBI" id="CHEBI:15377"/>
        <dbReference type="ChEBI" id="CHEBI:29950"/>
        <dbReference type="ChEBI" id="CHEBI:50058"/>
        <dbReference type="ChEBI" id="CHEBI:57844"/>
        <dbReference type="ChEBI" id="CHEBI:58772"/>
        <dbReference type="EC" id="1.8.4.11"/>
    </reaction>
</comment>
<dbReference type="OrthoDB" id="4174719at2"/>
<feature type="active site" evidence="4">
    <location>
        <position position="52"/>
    </location>
</feature>